<accession>A0A5S9IIS1</accession>
<dbReference type="InterPro" id="IPR008930">
    <property type="entry name" value="Terpenoid_cyclase/PrenylTrfase"/>
</dbReference>
<evidence type="ECO:0000259" key="2">
    <source>
        <dbReference type="Pfam" id="PF00432"/>
    </source>
</evidence>
<organism evidence="3 4">
    <name type="scientific">Uabimicrobium amorphum</name>
    <dbReference type="NCBI Taxonomy" id="2596890"/>
    <lineage>
        <taxon>Bacteria</taxon>
        <taxon>Pseudomonadati</taxon>
        <taxon>Planctomycetota</taxon>
        <taxon>Candidatus Uabimicrobiia</taxon>
        <taxon>Candidatus Uabimicrobiales</taxon>
        <taxon>Candidatus Uabimicrobiaceae</taxon>
        <taxon>Candidatus Uabimicrobium</taxon>
    </lineage>
</organism>
<dbReference type="CDD" id="cd00688">
    <property type="entry name" value="ISOPREN_C2_like"/>
    <property type="match status" value="1"/>
</dbReference>
<gene>
    <name evidence="3" type="ORF">UABAM_00961</name>
</gene>
<dbReference type="Pfam" id="PF00432">
    <property type="entry name" value="Prenyltrans"/>
    <property type="match status" value="1"/>
</dbReference>
<reference evidence="3 4" key="1">
    <citation type="submission" date="2019-08" db="EMBL/GenBank/DDBJ databases">
        <title>Complete genome sequence of Candidatus Uab amorphum.</title>
        <authorList>
            <person name="Shiratori T."/>
            <person name="Suzuki S."/>
            <person name="Kakizawa Y."/>
            <person name="Ishida K."/>
        </authorList>
    </citation>
    <scope>NUCLEOTIDE SEQUENCE [LARGE SCALE GENOMIC DNA]</scope>
    <source>
        <strain evidence="3 4">SRT547</strain>
    </source>
</reference>
<evidence type="ECO:0000256" key="1">
    <source>
        <dbReference type="ARBA" id="ARBA00022737"/>
    </source>
</evidence>
<dbReference type="RefSeq" id="WP_151966854.1">
    <property type="nucleotide sequence ID" value="NZ_AP019860.1"/>
</dbReference>
<dbReference type="Gene3D" id="1.50.10.20">
    <property type="match status" value="2"/>
</dbReference>
<name>A0A5S9IIS1_UABAM</name>
<sequence>MNIWKLLPLALICIALVYGDDELQLTPEEHRENRRAIDLGLNYLLKHQDEDGSFAGATDKKYAISVTSFAGLSLMAAGNLPQRGKHGVALYKALQYILASVNRSGYITTNIDESKMHGHCYAALFLAQICGTSRDYSEELSQNTAYSVKNVRRALERSIKIIIDSQTAEGGWGYLPHDKDHEGSITVCAIQALRAARNVGIRVPKKTIERAITYIRRSANDDGTFMYRLGMTQRRKSFPLAAAGVSSLNGTGEYDSLEIKRGLKFMMQYLPPNGKKDQFYNRFFYYGHFYAVQAMFQAPSHTGYWKTWYPAVRKEFLRLQNKKKGSWGGRTPFNTTGHSVIGEVYATAVATLILQVPYRYLPIFQK</sequence>
<feature type="domain" description="Prenyltransferase alpha-alpha toroid" evidence="2">
    <location>
        <begin position="37"/>
        <end position="208"/>
    </location>
</feature>
<dbReference type="OrthoDB" id="265313at2"/>
<proteinExistence type="predicted"/>
<dbReference type="Proteomes" id="UP000326354">
    <property type="component" value="Chromosome"/>
</dbReference>
<dbReference type="KEGG" id="uam:UABAM_00961"/>
<dbReference type="EMBL" id="AP019860">
    <property type="protein sequence ID" value="BBM82618.1"/>
    <property type="molecule type" value="Genomic_DNA"/>
</dbReference>
<evidence type="ECO:0000313" key="4">
    <source>
        <dbReference type="Proteomes" id="UP000326354"/>
    </source>
</evidence>
<keyword evidence="1" id="KW-0677">Repeat</keyword>
<evidence type="ECO:0000313" key="3">
    <source>
        <dbReference type="EMBL" id="BBM82618.1"/>
    </source>
</evidence>
<dbReference type="SUPFAM" id="SSF48239">
    <property type="entry name" value="Terpenoid cyclases/Protein prenyltransferases"/>
    <property type="match status" value="1"/>
</dbReference>
<protein>
    <recommendedName>
        <fullName evidence="2">Prenyltransferase alpha-alpha toroid domain-containing protein</fullName>
    </recommendedName>
</protein>
<dbReference type="GO" id="GO:0003824">
    <property type="term" value="F:catalytic activity"/>
    <property type="evidence" value="ECO:0007669"/>
    <property type="project" value="InterPro"/>
</dbReference>
<dbReference type="AlphaFoldDB" id="A0A5S9IIS1"/>
<keyword evidence="4" id="KW-1185">Reference proteome</keyword>
<dbReference type="InterPro" id="IPR001330">
    <property type="entry name" value="Prenyltrans"/>
</dbReference>